<sequence length="944" mass="107638">MRGRAHATGGRGGRGDRGLSRPAAAAAAHTKDNRSDWHRNRFLHRSRRNSLSPPNRDRRSPDRRSSTVERRDYAPWHSDYARQLHDEPSQPPQLHGRPSPFGCNSYEIPHRFMLPGDPRNLDSEVNPGLRLSHLIKDKDILQSGNGALGMSSLGLETQNSHYRRSLFLDDGSPQNFHSLHADANYSLDASVLKLDNMGRSKDSLNVAHHDYHDQLRNPYDERLGGKAYFKDTPFATTDPPFPRLYGGASSSSFPKDDMLGLYDNHLRRPLDGSIRDGPSKFMDDTVESIGYSQKQFSEPVRWGPLSPARTEPRYRGYDEINRRELSDREFLVLDDMHEKVPWGSRTDHREKIGSSLRDLVGVRVGELDTSRNATSEHSLWDKQRSLHGDADLDYREGKGIIVDYVDSSANGHLGYRVKPSRFHELTSLQETYALGIDAAPTSYKERPKSPMYSGHRMDIYGQVVSSPRRESEMEGLYHLSSERMTRRKYVTHSYINEFDPRSVASNDRTAFRRISSPGVADDIWPEEERQGDINSKELDFGHTNYMSLSHRMSRSYARLPSGGTFKHAERGHGMSLKRRLRPGPSESRGPYTSERRKEFRPNKFWKKDIVDRHDDLNHDGNVPRDDNVLVKRDPAEGSVEFKQQVHKAFLRFFKSLNENPQQLKRYQEQGQGSPLLCCVCGRSVFFICRSLQKVECLKFILLNSFLFFPLSFSMSKEFVDTHSLVSHLYHSGKVGLKTEHLGLHKALSLLVEWNWLVAPDNSRVYQTGATAEAKAMKEDLILWPPVVIVHNSSAEKKVSSSQQKVLSTEGIQEILRVLYNFCCFLIPEMGFEAGKTTICHGKPANQSVFLIKFFPTFSGLQEAEKLHNCFVGSNRGRQEFYRRTPNKSKANSEHEACFKNFPCLYGYMAVAEDLPKLDSETMKRCLVKSKKDIEAIADAPLNID</sequence>
<feature type="region of interest" description="Disordered" evidence="1">
    <location>
        <begin position="1"/>
        <end position="76"/>
    </location>
</feature>
<evidence type="ECO:0000259" key="2">
    <source>
        <dbReference type="Pfam" id="PF03468"/>
    </source>
</evidence>
<dbReference type="AlphaFoldDB" id="A0A426Y973"/>
<dbReference type="InterPro" id="IPR005380">
    <property type="entry name" value="XS_domain"/>
</dbReference>
<reference evidence="3 4" key="1">
    <citation type="journal article" date="2014" name="Agronomy (Basel)">
        <title>A Draft Genome Sequence for Ensete ventricosum, the Drought-Tolerant Tree Against Hunger.</title>
        <authorList>
            <person name="Harrison J."/>
            <person name="Moore K.A."/>
            <person name="Paszkiewicz K."/>
            <person name="Jones T."/>
            <person name="Grant M."/>
            <person name="Ambacheew D."/>
            <person name="Muzemil S."/>
            <person name="Studholme D.J."/>
        </authorList>
    </citation>
    <scope>NUCLEOTIDE SEQUENCE [LARGE SCALE GENOMIC DNA]</scope>
</reference>
<dbReference type="PANTHER" id="PTHR46619">
    <property type="entry name" value="RNA RECOGNITION MOTIF XS DOMAIN PROTEIN-RELATED"/>
    <property type="match status" value="1"/>
</dbReference>
<proteinExistence type="predicted"/>
<evidence type="ECO:0000256" key="1">
    <source>
        <dbReference type="SAM" id="MobiDB-lite"/>
    </source>
</evidence>
<name>A0A426Y973_ENSVE</name>
<evidence type="ECO:0000313" key="4">
    <source>
        <dbReference type="Proteomes" id="UP000287651"/>
    </source>
</evidence>
<gene>
    <name evidence="3" type="ORF">B296_00041070</name>
</gene>
<protein>
    <recommendedName>
        <fullName evidence="2">XS domain-containing protein</fullName>
    </recommendedName>
</protein>
<dbReference type="GO" id="GO:0031047">
    <property type="term" value="P:regulatory ncRNA-mediated gene silencing"/>
    <property type="evidence" value="ECO:0007669"/>
    <property type="project" value="InterPro"/>
</dbReference>
<feature type="compositionally biased region" description="Basic and acidic residues" evidence="1">
    <location>
        <begin position="55"/>
        <end position="76"/>
    </location>
</feature>
<dbReference type="PANTHER" id="PTHR46619:SF2">
    <property type="entry name" value="XS DOMAIN PROTEIN"/>
    <property type="match status" value="1"/>
</dbReference>
<dbReference type="EMBL" id="AMZH03014061">
    <property type="protein sequence ID" value="RRT48279.1"/>
    <property type="molecule type" value="Genomic_DNA"/>
</dbReference>
<dbReference type="Gene3D" id="3.30.70.2890">
    <property type="entry name" value="XS domain"/>
    <property type="match status" value="1"/>
</dbReference>
<dbReference type="Pfam" id="PF03468">
    <property type="entry name" value="XS"/>
    <property type="match status" value="1"/>
</dbReference>
<accession>A0A426Y973</accession>
<feature type="region of interest" description="Disordered" evidence="1">
    <location>
        <begin position="560"/>
        <end position="597"/>
    </location>
</feature>
<dbReference type="InterPro" id="IPR038588">
    <property type="entry name" value="XS_domain_sf"/>
</dbReference>
<organism evidence="3 4">
    <name type="scientific">Ensete ventricosum</name>
    <name type="common">Abyssinian banana</name>
    <name type="synonym">Musa ensete</name>
    <dbReference type="NCBI Taxonomy" id="4639"/>
    <lineage>
        <taxon>Eukaryota</taxon>
        <taxon>Viridiplantae</taxon>
        <taxon>Streptophyta</taxon>
        <taxon>Embryophyta</taxon>
        <taxon>Tracheophyta</taxon>
        <taxon>Spermatophyta</taxon>
        <taxon>Magnoliopsida</taxon>
        <taxon>Liliopsida</taxon>
        <taxon>Zingiberales</taxon>
        <taxon>Musaceae</taxon>
        <taxon>Ensete</taxon>
    </lineage>
</organism>
<feature type="region of interest" description="Disordered" evidence="1">
    <location>
        <begin position="83"/>
        <end position="102"/>
    </location>
</feature>
<comment type="caution">
    <text evidence="3">The sequence shown here is derived from an EMBL/GenBank/DDBJ whole genome shotgun (WGS) entry which is preliminary data.</text>
</comment>
<dbReference type="Proteomes" id="UP000287651">
    <property type="component" value="Unassembled WGS sequence"/>
</dbReference>
<evidence type="ECO:0000313" key="3">
    <source>
        <dbReference type="EMBL" id="RRT48279.1"/>
    </source>
</evidence>
<feature type="domain" description="XS" evidence="2">
    <location>
        <begin position="778"/>
        <end position="914"/>
    </location>
</feature>
<feature type="compositionally biased region" description="Basic and acidic residues" evidence="1">
    <location>
        <begin position="29"/>
        <end position="39"/>
    </location>
</feature>